<accession>A0A9W6BDK8</accession>
<reference evidence="2 3" key="1">
    <citation type="journal article" date="2023" name="Commun. Biol.">
        <title>Reorganization of the ancestral sex-determining regions during the evolution of trioecy in Pleodorina starrii.</title>
        <authorList>
            <person name="Takahashi K."/>
            <person name="Suzuki S."/>
            <person name="Kawai-Toyooka H."/>
            <person name="Yamamoto K."/>
            <person name="Hamaji T."/>
            <person name="Ootsuki R."/>
            <person name="Yamaguchi H."/>
            <person name="Kawachi M."/>
            <person name="Higashiyama T."/>
            <person name="Nozaki H."/>
        </authorList>
    </citation>
    <scope>NUCLEOTIDE SEQUENCE [LARGE SCALE GENOMIC DNA]</scope>
    <source>
        <strain evidence="2 3">NIES-4479</strain>
    </source>
</reference>
<feature type="compositionally biased region" description="Low complexity" evidence="1">
    <location>
        <begin position="57"/>
        <end position="69"/>
    </location>
</feature>
<evidence type="ECO:0000313" key="2">
    <source>
        <dbReference type="EMBL" id="GLC50058.1"/>
    </source>
</evidence>
<feature type="region of interest" description="Disordered" evidence="1">
    <location>
        <begin position="337"/>
        <end position="370"/>
    </location>
</feature>
<proteinExistence type="predicted"/>
<protein>
    <submittedName>
        <fullName evidence="2">Uncharacterized protein</fullName>
    </submittedName>
</protein>
<feature type="compositionally biased region" description="Low complexity" evidence="1">
    <location>
        <begin position="79"/>
        <end position="95"/>
    </location>
</feature>
<comment type="caution">
    <text evidence="2">The sequence shown here is derived from an EMBL/GenBank/DDBJ whole genome shotgun (WGS) entry which is preliminary data.</text>
</comment>
<sequence length="370" mass="39359">MPAAWPEQPHSQLQQQEARWHQHWLAQQAPSRSRWFAMNPTPSPGWMRPRSSPPSLPSAAASPVSQPGSHHVAPHQQDPGAAAGPSAPAGPAPEADQAADGPAGVSPLDRRRAWQRLWDCPASNRAKALAWRLHHGRLPCGVYLASKGQPQRAHCPAPSCSVDGSLHVASLTHVFLECGAYTAARVWLAELWAAVSGAVDLPFSQPAVLLGDWPGGWPAYPTSPGLQLLWAALRATWLWAVWGHYHRAEPDDHPSATVVGCVIGELQRLMRAHFSMAALSEDTLAGLPRGHITAQLKPGRLDAFEASWAHEGVLCSVQRVAGSSPRLQVHLSRVAPVPAPQAPAGGAQAAQQVSPTGSASAPSPARQQLS</sequence>
<evidence type="ECO:0000256" key="1">
    <source>
        <dbReference type="SAM" id="MobiDB-lite"/>
    </source>
</evidence>
<name>A0A9W6BDK8_9CHLO</name>
<feature type="region of interest" description="Disordered" evidence="1">
    <location>
        <begin position="1"/>
        <end position="107"/>
    </location>
</feature>
<keyword evidence="3" id="KW-1185">Reference proteome</keyword>
<feature type="compositionally biased region" description="Low complexity" evidence="1">
    <location>
        <begin position="342"/>
        <end position="370"/>
    </location>
</feature>
<evidence type="ECO:0000313" key="3">
    <source>
        <dbReference type="Proteomes" id="UP001165080"/>
    </source>
</evidence>
<gene>
    <name evidence="2" type="primary">PLESTBF000989</name>
    <name evidence="2" type="ORF">PLESTB_000337700</name>
</gene>
<dbReference type="AlphaFoldDB" id="A0A9W6BDK8"/>
<dbReference type="Proteomes" id="UP001165080">
    <property type="component" value="Unassembled WGS sequence"/>
</dbReference>
<dbReference type="EMBL" id="BRXU01000003">
    <property type="protein sequence ID" value="GLC50058.1"/>
    <property type="molecule type" value="Genomic_DNA"/>
</dbReference>
<organism evidence="2 3">
    <name type="scientific">Pleodorina starrii</name>
    <dbReference type="NCBI Taxonomy" id="330485"/>
    <lineage>
        <taxon>Eukaryota</taxon>
        <taxon>Viridiplantae</taxon>
        <taxon>Chlorophyta</taxon>
        <taxon>core chlorophytes</taxon>
        <taxon>Chlorophyceae</taxon>
        <taxon>CS clade</taxon>
        <taxon>Chlamydomonadales</taxon>
        <taxon>Volvocaceae</taxon>
        <taxon>Pleodorina</taxon>
    </lineage>
</organism>